<proteinExistence type="predicted"/>
<protein>
    <submittedName>
        <fullName evidence="1">Uncharacterized protein</fullName>
    </submittedName>
</protein>
<name>A0AA39UGH2_9AGAR</name>
<evidence type="ECO:0000313" key="2">
    <source>
        <dbReference type="Proteomes" id="UP001175227"/>
    </source>
</evidence>
<accession>A0AA39UGH2</accession>
<comment type="caution">
    <text evidence="1">The sequence shown here is derived from an EMBL/GenBank/DDBJ whole genome shotgun (WGS) entry which is preliminary data.</text>
</comment>
<dbReference type="EMBL" id="JAUEPR010000004">
    <property type="protein sequence ID" value="KAK0486343.1"/>
    <property type="molecule type" value="Genomic_DNA"/>
</dbReference>
<organism evidence="1 2">
    <name type="scientific">Armillaria novae-zelandiae</name>
    <dbReference type="NCBI Taxonomy" id="153914"/>
    <lineage>
        <taxon>Eukaryota</taxon>
        <taxon>Fungi</taxon>
        <taxon>Dikarya</taxon>
        <taxon>Basidiomycota</taxon>
        <taxon>Agaricomycotina</taxon>
        <taxon>Agaricomycetes</taxon>
        <taxon>Agaricomycetidae</taxon>
        <taxon>Agaricales</taxon>
        <taxon>Marasmiineae</taxon>
        <taxon>Physalacriaceae</taxon>
        <taxon>Armillaria</taxon>
    </lineage>
</organism>
<keyword evidence="2" id="KW-1185">Reference proteome</keyword>
<dbReference type="AlphaFoldDB" id="A0AA39UGH2"/>
<sequence>MKGSTQFFLLVLPLHRFVSTELSVQISFGPWRHHVSCSSILALYQPCALTLATKTLRLLLKSPTSHVGSFIDLIPILVWSF</sequence>
<evidence type="ECO:0000313" key="1">
    <source>
        <dbReference type="EMBL" id="KAK0486343.1"/>
    </source>
</evidence>
<reference evidence="1" key="1">
    <citation type="submission" date="2023-06" db="EMBL/GenBank/DDBJ databases">
        <authorList>
            <consortium name="Lawrence Berkeley National Laboratory"/>
            <person name="Ahrendt S."/>
            <person name="Sahu N."/>
            <person name="Indic B."/>
            <person name="Wong-Bajracharya J."/>
            <person name="Merenyi Z."/>
            <person name="Ke H.-M."/>
            <person name="Monk M."/>
            <person name="Kocsube S."/>
            <person name="Drula E."/>
            <person name="Lipzen A."/>
            <person name="Balint B."/>
            <person name="Henrissat B."/>
            <person name="Andreopoulos B."/>
            <person name="Martin F.M."/>
            <person name="Harder C.B."/>
            <person name="Rigling D."/>
            <person name="Ford K.L."/>
            <person name="Foster G.D."/>
            <person name="Pangilinan J."/>
            <person name="Papanicolaou A."/>
            <person name="Barry K."/>
            <person name="LaButti K."/>
            <person name="Viragh M."/>
            <person name="Koriabine M."/>
            <person name="Yan M."/>
            <person name="Riley R."/>
            <person name="Champramary S."/>
            <person name="Plett K.L."/>
            <person name="Tsai I.J."/>
            <person name="Slot J."/>
            <person name="Sipos G."/>
            <person name="Plett J."/>
            <person name="Nagy L.G."/>
            <person name="Grigoriev I.V."/>
        </authorList>
    </citation>
    <scope>NUCLEOTIDE SEQUENCE</scope>
    <source>
        <strain evidence="1">ICMP 16352</strain>
    </source>
</reference>
<dbReference type="Proteomes" id="UP001175227">
    <property type="component" value="Unassembled WGS sequence"/>
</dbReference>
<gene>
    <name evidence="1" type="ORF">IW261DRAFT_1454999</name>
</gene>